<proteinExistence type="inferred from homology"/>
<gene>
    <name evidence="5 10" type="primary">srmB</name>
    <name evidence="9" type="ORF">JHC10_07415</name>
    <name evidence="10" type="ORF">JHC11_06795</name>
</gene>
<dbReference type="InterPro" id="IPR011545">
    <property type="entry name" value="DEAD/DEAH_box_helicase_dom"/>
</dbReference>
<dbReference type="EMBL" id="JAEMOS010000020">
    <property type="protein sequence ID" value="MBJ7266774.1"/>
    <property type="molecule type" value="Genomic_DNA"/>
</dbReference>
<dbReference type="Proteomes" id="UP000621390">
    <property type="component" value="Unassembled WGS sequence"/>
</dbReference>
<evidence type="ECO:0000313" key="10">
    <source>
        <dbReference type="EMBL" id="MBJ7315697.1"/>
    </source>
</evidence>
<evidence type="ECO:0000256" key="6">
    <source>
        <dbReference type="SAM" id="MobiDB-lite"/>
    </source>
</evidence>
<comment type="caution">
    <text evidence="10">The sequence shown here is derived from an EMBL/GenBank/DDBJ whole genome shotgun (WGS) entry which is preliminary data.</text>
</comment>
<accession>A0A8I1GB38</accession>
<dbReference type="EMBL" id="JAEMOP010000002">
    <property type="protein sequence ID" value="MBJ7315697.1"/>
    <property type="molecule type" value="Genomic_DNA"/>
</dbReference>
<dbReference type="GO" id="GO:0005524">
    <property type="term" value="F:ATP binding"/>
    <property type="evidence" value="ECO:0007669"/>
    <property type="project" value="UniProtKB-UniRule"/>
</dbReference>
<dbReference type="GO" id="GO:0005829">
    <property type="term" value="C:cytosol"/>
    <property type="evidence" value="ECO:0007669"/>
    <property type="project" value="TreeGrafter"/>
</dbReference>
<evidence type="ECO:0000256" key="3">
    <source>
        <dbReference type="ARBA" id="ARBA00022806"/>
    </source>
</evidence>
<dbReference type="Gene3D" id="3.40.50.300">
    <property type="entry name" value="P-loop containing nucleotide triphosphate hydrolases"/>
    <property type="match status" value="2"/>
</dbReference>
<comment type="subunit">
    <text evidence="5">Interacts with the 50S ribosomal subunit.</text>
</comment>
<dbReference type="InterPro" id="IPR050079">
    <property type="entry name" value="DEAD_box_RNA_helicase"/>
</dbReference>
<dbReference type="PROSITE" id="PS51194">
    <property type="entry name" value="HELICASE_CTER"/>
    <property type="match status" value="1"/>
</dbReference>
<dbReference type="GO" id="GO:0016787">
    <property type="term" value="F:hydrolase activity"/>
    <property type="evidence" value="ECO:0007669"/>
    <property type="project" value="UniProtKB-KW"/>
</dbReference>
<keyword evidence="2 5" id="KW-0378">Hydrolase</keyword>
<keyword evidence="3 5" id="KW-0347">Helicase</keyword>
<keyword evidence="12" id="KW-1185">Reference proteome</keyword>
<dbReference type="PROSITE" id="PS51192">
    <property type="entry name" value="HELICASE_ATP_BIND_1"/>
    <property type="match status" value="1"/>
</dbReference>
<evidence type="ECO:0000256" key="2">
    <source>
        <dbReference type="ARBA" id="ARBA00022801"/>
    </source>
</evidence>
<comment type="catalytic activity">
    <reaction evidence="5">
        <text>ATP + H2O = ADP + phosphate + H(+)</text>
        <dbReference type="Rhea" id="RHEA:13065"/>
        <dbReference type="ChEBI" id="CHEBI:15377"/>
        <dbReference type="ChEBI" id="CHEBI:15378"/>
        <dbReference type="ChEBI" id="CHEBI:30616"/>
        <dbReference type="ChEBI" id="CHEBI:43474"/>
        <dbReference type="ChEBI" id="CHEBI:456216"/>
        <dbReference type="EC" id="3.6.4.13"/>
    </reaction>
</comment>
<evidence type="ECO:0000313" key="12">
    <source>
        <dbReference type="Proteomes" id="UP000655994"/>
    </source>
</evidence>
<feature type="domain" description="Helicase C-terminal" evidence="8">
    <location>
        <begin position="233"/>
        <end position="388"/>
    </location>
</feature>
<dbReference type="Pfam" id="PF00271">
    <property type="entry name" value="Helicase_C"/>
    <property type="match status" value="1"/>
</dbReference>
<dbReference type="SUPFAM" id="SSF52540">
    <property type="entry name" value="P-loop containing nucleoside triphosphate hydrolases"/>
    <property type="match status" value="1"/>
</dbReference>
<keyword evidence="4 5" id="KW-0067">ATP-binding</keyword>
<evidence type="ECO:0000259" key="8">
    <source>
        <dbReference type="PROSITE" id="PS51194"/>
    </source>
</evidence>
<dbReference type="CDD" id="cd18787">
    <property type="entry name" value="SF2_C_DEAD"/>
    <property type="match status" value="1"/>
</dbReference>
<evidence type="ECO:0000256" key="4">
    <source>
        <dbReference type="ARBA" id="ARBA00022840"/>
    </source>
</evidence>
<name>A0A8I1GB38_9GAMM</name>
<organism evidence="10 11">
    <name type="scientific">Idiomarina abyssalis</name>
    <dbReference type="NCBI Taxonomy" id="86102"/>
    <lineage>
        <taxon>Bacteria</taxon>
        <taxon>Pseudomonadati</taxon>
        <taxon>Pseudomonadota</taxon>
        <taxon>Gammaproteobacteria</taxon>
        <taxon>Alteromonadales</taxon>
        <taxon>Idiomarinaceae</taxon>
        <taxon>Idiomarina</taxon>
    </lineage>
</organism>
<dbReference type="InterPro" id="IPR001650">
    <property type="entry name" value="Helicase_C-like"/>
</dbReference>
<dbReference type="HAMAP" id="MF_00967">
    <property type="entry name" value="DEAD_helicase_SrmB"/>
    <property type="match status" value="1"/>
</dbReference>
<dbReference type="AlphaFoldDB" id="A0A8I1GB38"/>
<reference evidence="10 12" key="1">
    <citation type="submission" date="2020-09" db="EMBL/GenBank/DDBJ databases">
        <title>Draft Genomes of Bacterial Isolates from North Pond Shallow Sediments.</title>
        <authorList>
            <person name="Kiel Reese B."/>
            <person name="Mullis M."/>
            <person name="Weisend R.E."/>
        </authorList>
    </citation>
    <scope>NUCLEOTIDE SEQUENCE</scope>
    <source>
        <strain evidence="10">KJE-2</strain>
        <strain evidence="9 12">KJE-3</strain>
    </source>
</reference>
<comment type="function">
    <text evidence="5">DEAD-box RNA helicase involved in the assembly of the 50S ribosomal subunit at low temperature. Exhibits RNA-stimulated ATP hydrolysis and RNA unwinding activity.</text>
</comment>
<protein>
    <recommendedName>
        <fullName evidence="5">ATP-dependent RNA helicase SrmB</fullName>
        <ecNumber evidence="5">3.6.4.13</ecNumber>
    </recommendedName>
</protein>
<evidence type="ECO:0000313" key="9">
    <source>
        <dbReference type="EMBL" id="MBJ7266774.1"/>
    </source>
</evidence>
<keyword evidence="5" id="KW-0690">Ribosome biogenesis</keyword>
<dbReference type="PANTHER" id="PTHR47959">
    <property type="entry name" value="ATP-DEPENDENT RNA HELICASE RHLE-RELATED"/>
    <property type="match status" value="1"/>
</dbReference>
<comment type="similarity">
    <text evidence="5">Belongs to the DEAD box helicase family. SrmB subfamily.</text>
</comment>
<comment type="subcellular location">
    <subcellularLocation>
        <location evidence="5">Cytoplasm</location>
    </subcellularLocation>
</comment>
<dbReference type="InterPro" id="IPR028621">
    <property type="entry name" value="DEAD_helicase_SrmB"/>
</dbReference>
<dbReference type="InterPro" id="IPR044742">
    <property type="entry name" value="DEAD/DEAH_RhlB"/>
</dbReference>
<feature type="region of interest" description="Disordered" evidence="6">
    <location>
        <begin position="379"/>
        <end position="414"/>
    </location>
</feature>
<dbReference type="NCBIfam" id="NF008394">
    <property type="entry name" value="PRK11192.1"/>
    <property type="match status" value="1"/>
</dbReference>
<evidence type="ECO:0000259" key="7">
    <source>
        <dbReference type="PROSITE" id="PS51192"/>
    </source>
</evidence>
<evidence type="ECO:0000256" key="1">
    <source>
        <dbReference type="ARBA" id="ARBA00022741"/>
    </source>
</evidence>
<dbReference type="GO" id="GO:0003724">
    <property type="term" value="F:RNA helicase activity"/>
    <property type="evidence" value="ECO:0007669"/>
    <property type="project" value="UniProtKB-UniRule"/>
</dbReference>
<dbReference type="GO" id="GO:0003676">
    <property type="term" value="F:nucleic acid binding"/>
    <property type="evidence" value="ECO:0007669"/>
    <property type="project" value="InterPro"/>
</dbReference>
<dbReference type="InterPro" id="IPR027417">
    <property type="entry name" value="P-loop_NTPase"/>
</dbReference>
<feature type="compositionally biased region" description="Basic residues" evidence="6">
    <location>
        <begin position="393"/>
        <end position="414"/>
    </location>
</feature>
<dbReference type="PANTHER" id="PTHR47959:SF3">
    <property type="entry name" value="ATP-DEPENDENT RNA HELICASE SRMB"/>
    <property type="match status" value="1"/>
</dbReference>
<sequence length="414" mass="46800">MTPDWEEFDLDDRLIAVLRDAQLNKPAKVQQQSIPAALDGRDLLVSAPTGTGKTLAFLLPALQHLLDFPRQQLGPARILVLAPTRELAEQIHQQAQQFESKTGLSSVVVTGGINYGSQLSLLEKTHDILVATPGRLMDLLEAEQYNLEGIEWLIIDEADRMLDMGFAATVKEMALQARHRQQSLLLSATLNSSGVIKFSRELLTEPEYIDVQPPKRERGKIVQWVHLADTDEHKRQLLMSTLKEHPGRQFVFVRTRERVELIANFLRSQFGTGRKIVTLRGDMPQSDRQRIMNELKQTTDITLVATDIAARGLDVDDITVVVNYDLPKQADVYLHRIGRTARGGQKGIAISLVEAHDALLLGRIERYLDAKLDRRTIQGLKPQYKFPSTEKARSKKKDKKKKDAKKKDTKKKSR</sequence>
<dbReference type="SMART" id="SM00490">
    <property type="entry name" value="HELICc"/>
    <property type="match status" value="1"/>
</dbReference>
<dbReference type="GO" id="GO:0000027">
    <property type="term" value="P:ribosomal large subunit assembly"/>
    <property type="evidence" value="ECO:0007669"/>
    <property type="project" value="UniProtKB-UniRule"/>
</dbReference>
<dbReference type="InterPro" id="IPR000629">
    <property type="entry name" value="RNA-helicase_DEAD-box_CS"/>
</dbReference>
<keyword evidence="1 5" id="KW-0547">Nucleotide-binding</keyword>
<dbReference type="PROSITE" id="PS00039">
    <property type="entry name" value="DEAD_ATP_HELICASE"/>
    <property type="match status" value="1"/>
</dbReference>
<dbReference type="EC" id="3.6.4.13" evidence="5"/>
<dbReference type="Proteomes" id="UP000655994">
    <property type="component" value="Unassembled WGS sequence"/>
</dbReference>
<feature type="domain" description="Helicase ATP-binding" evidence="7">
    <location>
        <begin position="34"/>
        <end position="208"/>
    </location>
</feature>
<evidence type="ECO:0000256" key="5">
    <source>
        <dbReference type="HAMAP-Rule" id="MF_00967"/>
    </source>
</evidence>
<dbReference type="SMART" id="SM00487">
    <property type="entry name" value="DEXDc"/>
    <property type="match status" value="1"/>
</dbReference>
<dbReference type="Pfam" id="PF00270">
    <property type="entry name" value="DEAD"/>
    <property type="match status" value="1"/>
</dbReference>
<dbReference type="RefSeq" id="WP_199494360.1">
    <property type="nucleotide sequence ID" value="NZ_JAEMOO010000021.1"/>
</dbReference>
<dbReference type="CDD" id="cd00268">
    <property type="entry name" value="DEADc"/>
    <property type="match status" value="1"/>
</dbReference>
<dbReference type="InterPro" id="IPR014001">
    <property type="entry name" value="Helicase_ATP-bd"/>
</dbReference>
<keyword evidence="5" id="KW-0963">Cytoplasm</keyword>
<evidence type="ECO:0000313" key="11">
    <source>
        <dbReference type="Proteomes" id="UP000621390"/>
    </source>
</evidence>